<dbReference type="PANTHER" id="PTHR20836">
    <property type="entry name" value="DIHYDRODIPICOLINATE REDUCTASE"/>
    <property type="match status" value="1"/>
</dbReference>
<evidence type="ECO:0000256" key="1">
    <source>
        <dbReference type="ARBA" id="ARBA00004496"/>
    </source>
</evidence>
<keyword evidence="3 14" id="KW-0963">Cytoplasm</keyword>
<comment type="function">
    <text evidence="14">Catalyzes the conversion of 4-hydroxy-tetrahydrodipicolinate (HTPA) to tetrahydrodipicolinate.</text>
</comment>
<evidence type="ECO:0000256" key="10">
    <source>
        <dbReference type="ARBA" id="ARBA00037922"/>
    </source>
</evidence>
<dbReference type="Pfam" id="PF01113">
    <property type="entry name" value="DapB_N"/>
    <property type="match status" value="1"/>
</dbReference>
<feature type="domain" description="Dihydrodipicolinate reductase N-terminal" evidence="15">
    <location>
        <begin position="6"/>
        <end position="127"/>
    </location>
</feature>
<dbReference type="RefSeq" id="WP_067668638.1">
    <property type="nucleotide sequence ID" value="NZ_CBCSIK010000014.1"/>
</dbReference>
<comment type="caution">
    <text evidence="14">Was originally thought to be a dihydrodipicolinate reductase (DHDPR), catalyzing the conversion of dihydrodipicolinate to tetrahydrodipicolinate. However, it was shown in E.coli that the substrate of the enzymatic reaction is not dihydrodipicolinate (DHDP) but in fact (2S,4S)-4-hydroxy-2,3,4,5-tetrahydrodipicolinic acid (HTPA), the product released by the DapA-catalyzed reaction.</text>
</comment>
<evidence type="ECO:0000256" key="3">
    <source>
        <dbReference type="ARBA" id="ARBA00022490"/>
    </source>
</evidence>
<comment type="caution">
    <text evidence="17">The sequence shown here is derived from an EMBL/GenBank/DDBJ whole genome shotgun (WGS) entry which is preliminary data.</text>
</comment>
<keyword evidence="6 14" id="KW-0220">Diaminopimelate biosynthesis</keyword>
<keyword evidence="9 14" id="KW-0457">Lysine biosynthesis</keyword>
<proteinExistence type="inferred from homology"/>
<evidence type="ECO:0000259" key="16">
    <source>
        <dbReference type="Pfam" id="PF05173"/>
    </source>
</evidence>
<dbReference type="STRING" id="1806892.AZH43_11590"/>
<dbReference type="InterPro" id="IPR022663">
    <property type="entry name" value="DapB_C"/>
</dbReference>
<evidence type="ECO:0000313" key="17">
    <source>
        <dbReference type="EMBL" id="KYQ72163.1"/>
    </source>
</evidence>
<comment type="catalytic activity">
    <reaction evidence="13 14">
        <text>(S)-2,3,4,5-tetrahydrodipicolinate + NAD(+) + H2O = (2S,4S)-4-hydroxy-2,3,4,5-tetrahydrodipicolinate + NADH + H(+)</text>
        <dbReference type="Rhea" id="RHEA:35323"/>
        <dbReference type="ChEBI" id="CHEBI:15377"/>
        <dbReference type="ChEBI" id="CHEBI:15378"/>
        <dbReference type="ChEBI" id="CHEBI:16845"/>
        <dbReference type="ChEBI" id="CHEBI:57540"/>
        <dbReference type="ChEBI" id="CHEBI:57945"/>
        <dbReference type="ChEBI" id="CHEBI:67139"/>
        <dbReference type="EC" id="1.17.1.8"/>
    </reaction>
</comment>
<dbReference type="NCBIfam" id="TIGR00036">
    <property type="entry name" value="dapB"/>
    <property type="match status" value="1"/>
</dbReference>
<dbReference type="InterPro" id="IPR022664">
    <property type="entry name" value="DapB_N_CS"/>
</dbReference>
<comment type="pathway">
    <text evidence="10 14">Amino-acid biosynthesis; L-lysine biosynthesis via DAP pathway; (S)-tetrahydrodipicolinate from L-aspartate: step 4/4.</text>
</comment>
<keyword evidence="5 14" id="KW-0521">NADP</keyword>
<evidence type="ECO:0000256" key="14">
    <source>
        <dbReference type="HAMAP-Rule" id="MF_00102"/>
    </source>
</evidence>
<dbReference type="GO" id="GO:0050661">
    <property type="term" value="F:NADP binding"/>
    <property type="evidence" value="ECO:0007669"/>
    <property type="project" value="UniProtKB-UniRule"/>
</dbReference>
<comment type="subcellular location">
    <subcellularLocation>
        <location evidence="1 14">Cytoplasm</location>
    </subcellularLocation>
</comment>
<keyword evidence="4 14" id="KW-0028">Amino-acid biosynthesis</keyword>
<sequence>MSANPRIGVLGAGGRMGRILIQAVQQAGYQLAAAVERPESSLVGADAGELAGIGAIGVKVAGSLDAVLKDCDVVIDFTAPAATAHHLALCRKAGVAIVIGTTGMNDEQKAYLDETAQETPVVYAANYSVGVNVSIKLLELASKVFGDTVDIEIIEAHHRHKVDAPSGTALMMGEAIAETLGRDLKQDAVYCREGHTGPRERQSIGFQTIRGGDIVGEHTAMFIGEGERVEITHKATNRMNFASGAVRAAAWVVGRDARKYDMKDVLGFNDIQV</sequence>
<dbReference type="InterPro" id="IPR036291">
    <property type="entry name" value="NAD(P)-bd_dom_sf"/>
</dbReference>
<dbReference type="OrthoDB" id="9790352at2"/>
<feature type="domain" description="Dihydrodipicolinate reductase C-terminal" evidence="16">
    <location>
        <begin position="130"/>
        <end position="266"/>
    </location>
</feature>
<dbReference type="GO" id="GO:0005829">
    <property type="term" value="C:cytosol"/>
    <property type="evidence" value="ECO:0007669"/>
    <property type="project" value="TreeGrafter"/>
</dbReference>
<dbReference type="GO" id="GO:0019877">
    <property type="term" value="P:diaminopimelate biosynthetic process"/>
    <property type="evidence" value="ECO:0007669"/>
    <property type="project" value="UniProtKB-UniRule"/>
</dbReference>
<evidence type="ECO:0000256" key="2">
    <source>
        <dbReference type="ARBA" id="ARBA00006642"/>
    </source>
</evidence>
<keyword evidence="8 14" id="KW-0520">NAD</keyword>
<keyword evidence="18" id="KW-1185">Reference proteome</keyword>
<evidence type="ECO:0000259" key="15">
    <source>
        <dbReference type="Pfam" id="PF01113"/>
    </source>
</evidence>
<dbReference type="AlphaFoldDB" id="A0A151Y295"/>
<dbReference type="SUPFAM" id="SSF51735">
    <property type="entry name" value="NAD(P)-binding Rossmann-fold domains"/>
    <property type="match status" value="1"/>
</dbReference>
<dbReference type="FunFam" id="3.30.360.10:FF:000004">
    <property type="entry name" value="4-hydroxy-tetrahydrodipicolinate reductase"/>
    <property type="match status" value="1"/>
</dbReference>
<comment type="catalytic activity">
    <reaction evidence="12 14">
        <text>(S)-2,3,4,5-tetrahydrodipicolinate + NADP(+) + H2O = (2S,4S)-4-hydroxy-2,3,4,5-tetrahydrodipicolinate + NADPH + H(+)</text>
        <dbReference type="Rhea" id="RHEA:35331"/>
        <dbReference type="ChEBI" id="CHEBI:15377"/>
        <dbReference type="ChEBI" id="CHEBI:15378"/>
        <dbReference type="ChEBI" id="CHEBI:16845"/>
        <dbReference type="ChEBI" id="CHEBI:57783"/>
        <dbReference type="ChEBI" id="CHEBI:58349"/>
        <dbReference type="ChEBI" id="CHEBI:67139"/>
        <dbReference type="EC" id="1.17.1.8"/>
    </reaction>
</comment>
<comment type="similarity">
    <text evidence="2 14">Belongs to the DapB family.</text>
</comment>
<dbReference type="EMBL" id="LUAW01000019">
    <property type="protein sequence ID" value="KYQ72163.1"/>
    <property type="molecule type" value="Genomic_DNA"/>
</dbReference>
<comment type="subunit">
    <text evidence="14">Homotetramer.</text>
</comment>
<accession>A0A151Y295</accession>
<dbReference type="GO" id="GO:0009089">
    <property type="term" value="P:lysine biosynthetic process via diaminopimelate"/>
    <property type="evidence" value="ECO:0007669"/>
    <property type="project" value="UniProtKB-UniRule"/>
</dbReference>
<dbReference type="EC" id="1.17.1.8" evidence="11 14"/>
<dbReference type="GO" id="GO:0051287">
    <property type="term" value="F:NAD binding"/>
    <property type="evidence" value="ECO:0007669"/>
    <property type="project" value="UniProtKB-UniRule"/>
</dbReference>
<gene>
    <name evidence="14" type="primary">dapB</name>
    <name evidence="17" type="ORF">AZH43_11590</name>
</gene>
<feature type="binding site" evidence="14">
    <location>
        <begin position="11"/>
        <end position="16"/>
    </location>
    <ligand>
        <name>NAD(+)</name>
        <dbReference type="ChEBI" id="CHEBI:57540"/>
    </ligand>
</feature>
<dbReference type="GO" id="GO:0016726">
    <property type="term" value="F:oxidoreductase activity, acting on CH or CH2 groups, NAD or NADP as acceptor"/>
    <property type="evidence" value="ECO:0007669"/>
    <property type="project" value="UniProtKB-UniRule"/>
</dbReference>
<dbReference type="SUPFAM" id="SSF55347">
    <property type="entry name" value="Glyceraldehyde-3-phosphate dehydrogenase-like, C-terminal domain"/>
    <property type="match status" value="1"/>
</dbReference>
<dbReference type="CDD" id="cd02274">
    <property type="entry name" value="DHDPR_N"/>
    <property type="match status" value="1"/>
</dbReference>
<evidence type="ECO:0000256" key="9">
    <source>
        <dbReference type="ARBA" id="ARBA00023154"/>
    </source>
</evidence>
<dbReference type="Gene3D" id="3.30.360.10">
    <property type="entry name" value="Dihydrodipicolinate Reductase, domain 2"/>
    <property type="match status" value="1"/>
</dbReference>
<dbReference type="Pfam" id="PF05173">
    <property type="entry name" value="DapB_C"/>
    <property type="match status" value="1"/>
</dbReference>
<dbReference type="FunFam" id="3.40.50.720:FF:000048">
    <property type="entry name" value="4-hydroxy-tetrahydrodipicolinate reductase"/>
    <property type="match status" value="1"/>
</dbReference>
<evidence type="ECO:0000256" key="6">
    <source>
        <dbReference type="ARBA" id="ARBA00022915"/>
    </source>
</evidence>
<dbReference type="UniPathway" id="UPA00034">
    <property type="reaction ID" value="UER00018"/>
</dbReference>
<dbReference type="PANTHER" id="PTHR20836:SF0">
    <property type="entry name" value="4-HYDROXY-TETRAHYDRODIPICOLINATE REDUCTASE 1, CHLOROPLASTIC-RELATED"/>
    <property type="match status" value="1"/>
</dbReference>
<dbReference type="PROSITE" id="PS01298">
    <property type="entry name" value="DAPB"/>
    <property type="match status" value="1"/>
</dbReference>
<dbReference type="InterPro" id="IPR023940">
    <property type="entry name" value="DHDPR_bac"/>
</dbReference>
<evidence type="ECO:0000256" key="13">
    <source>
        <dbReference type="ARBA" id="ARBA00049396"/>
    </source>
</evidence>
<dbReference type="Proteomes" id="UP000076276">
    <property type="component" value="Unassembled WGS sequence"/>
</dbReference>
<evidence type="ECO:0000313" key="18">
    <source>
        <dbReference type="Proteomes" id="UP000076276"/>
    </source>
</evidence>
<name>A0A151Y295_9GAMM</name>
<evidence type="ECO:0000256" key="11">
    <source>
        <dbReference type="ARBA" id="ARBA00038983"/>
    </source>
</evidence>
<feature type="binding site" evidence="14">
    <location>
        <begin position="100"/>
        <end position="102"/>
    </location>
    <ligand>
        <name>NAD(+)</name>
        <dbReference type="ChEBI" id="CHEBI:57540"/>
    </ligand>
</feature>
<feature type="binding site" evidence="14">
    <location>
        <begin position="124"/>
        <end position="127"/>
    </location>
    <ligand>
        <name>NAD(+)</name>
        <dbReference type="ChEBI" id="CHEBI:57540"/>
    </ligand>
</feature>
<reference evidence="17 18" key="1">
    <citation type="submission" date="2016-03" db="EMBL/GenBank/DDBJ databases">
        <title>Acinetobacter genomospecies 28 strain ANC 4149.</title>
        <authorList>
            <person name="Radolfova-Krizova L."/>
            <person name="Nemec A."/>
        </authorList>
    </citation>
    <scope>NUCLEOTIDE SEQUENCE [LARGE SCALE GENOMIC DNA]</scope>
    <source>
        <strain evidence="17 18">ANC 4149</strain>
    </source>
</reference>
<protein>
    <recommendedName>
        <fullName evidence="11 14">4-hydroxy-tetrahydrodipicolinate reductase</fullName>
        <shortName evidence="14">HTPA reductase</shortName>
        <ecNumber evidence="11 14">1.17.1.8</ecNumber>
    </recommendedName>
</protein>
<organism evidence="17 18">
    <name type="scientific">Acinetobacter pragensis</name>
    <dbReference type="NCBI Taxonomy" id="1806892"/>
    <lineage>
        <taxon>Bacteria</taxon>
        <taxon>Pseudomonadati</taxon>
        <taxon>Pseudomonadota</taxon>
        <taxon>Gammaproteobacteria</taxon>
        <taxon>Moraxellales</taxon>
        <taxon>Moraxellaceae</taxon>
        <taxon>Acinetobacter</taxon>
    </lineage>
</organism>
<feature type="active site" description="Proton donor" evidence="14">
    <location>
        <position position="161"/>
    </location>
</feature>
<evidence type="ECO:0000256" key="7">
    <source>
        <dbReference type="ARBA" id="ARBA00023002"/>
    </source>
</evidence>
<evidence type="ECO:0000256" key="5">
    <source>
        <dbReference type="ARBA" id="ARBA00022857"/>
    </source>
</evidence>
<dbReference type="InterPro" id="IPR000846">
    <property type="entry name" value="DapB_N"/>
</dbReference>
<dbReference type="PIRSF" id="PIRSF000161">
    <property type="entry name" value="DHPR"/>
    <property type="match status" value="1"/>
</dbReference>
<evidence type="ECO:0000256" key="12">
    <source>
        <dbReference type="ARBA" id="ARBA00049080"/>
    </source>
</evidence>
<feature type="binding site" evidence="14">
    <location>
        <position position="36"/>
    </location>
    <ligand>
        <name>NAD(+)</name>
        <dbReference type="ChEBI" id="CHEBI:57540"/>
    </ligand>
</feature>
<evidence type="ECO:0000256" key="4">
    <source>
        <dbReference type="ARBA" id="ARBA00022605"/>
    </source>
</evidence>
<feature type="binding site" evidence="14">
    <location>
        <position position="37"/>
    </location>
    <ligand>
        <name>NADP(+)</name>
        <dbReference type="ChEBI" id="CHEBI:58349"/>
    </ligand>
</feature>
<dbReference type="GO" id="GO:0008839">
    <property type="term" value="F:4-hydroxy-tetrahydrodipicolinate reductase"/>
    <property type="evidence" value="ECO:0007669"/>
    <property type="project" value="UniProtKB-UniRule"/>
</dbReference>
<keyword evidence="7 14" id="KW-0560">Oxidoreductase</keyword>
<dbReference type="HAMAP" id="MF_00102">
    <property type="entry name" value="DapB"/>
    <property type="match status" value="1"/>
</dbReference>
<feature type="active site" description="Proton donor/acceptor" evidence="14">
    <location>
        <position position="157"/>
    </location>
</feature>
<feature type="binding site" evidence="14">
    <location>
        <position position="158"/>
    </location>
    <ligand>
        <name>(S)-2,3,4,5-tetrahydrodipicolinate</name>
        <dbReference type="ChEBI" id="CHEBI:16845"/>
    </ligand>
</feature>
<feature type="binding site" evidence="14">
    <location>
        <begin position="167"/>
        <end position="168"/>
    </location>
    <ligand>
        <name>(S)-2,3,4,5-tetrahydrodipicolinate</name>
        <dbReference type="ChEBI" id="CHEBI:16845"/>
    </ligand>
</feature>
<evidence type="ECO:0000256" key="8">
    <source>
        <dbReference type="ARBA" id="ARBA00023027"/>
    </source>
</evidence>
<dbReference type="Gene3D" id="3.40.50.720">
    <property type="entry name" value="NAD(P)-binding Rossmann-like Domain"/>
    <property type="match status" value="1"/>
</dbReference>